<dbReference type="AlphaFoldDB" id="A0A6P6VW81"/>
<feature type="compositionally biased region" description="Low complexity" evidence="7">
    <location>
        <begin position="186"/>
        <end position="201"/>
    </location>
</feature>
<organism evidence="9 10">
    <name type="scientific">Coffea arabica</name>
    <name type="common">Arabian coffee</name>
    <dbReference type="NCBI Taxonomy" id="13443"/>
    <lineage>
        <taxon>Eukaryota</taxon>
        <taxon>Viridiplantae</taxon>
        <taxon>Streptophyta</taxon>
        <taxon>Embryophyta</taxon>
        <taxon>Tracheophyta</taxon>
        <taxon>Spermatophyta</taxon>
        <taxon>Magnoliopsida</taxon>
        <taxon>eudicotyledons</taxon>
        <taxon>Gunneridae</taxon>
        <taxon>Pentapetalae</taxon>
        <taxon>asterids</taxon>
        <taxon>lamiids</taxon>
        <taxon>Gentianales</taxon>
        <taxon>Rubiaceae</taxon>
        <taxon>Ixoroideae</taxon>
        <taxon>Gardenieae complex</taxon>
        <taxon>Bertiereae - Coffeeae clade</taxon>
        <taxon>Coffeeae</taxon>
        <taxon>Coffea</taxon>
    </lineage>
</organism>
<dbReference type="GO" id="GO:0003700">
    <property type="term" value="F:DNA-binding transcription factor activity"/>
    <property type="evidence" value="ECO:0007669"/>
    <property type="project" value="InterPro"/>
</dbReference>
<dbReference type="SMART" id="SM00338">
    <property type="entry name" value="BRLZ"/>
    <property type="match status" value="1"/>
</dbReference>
<feature type="compositionally biased region" description="Polar residues" evidence="7">
    <location>
        <begin position="102"/>
        <end position="134"/>
    </location>
</feature>
<protein>
    <submittedName>
        <fullName evidence="10">Light-inducible protein CPRF2 isoform X1</fullName>
    </submittedName>
</protein>
<evidence type="ECO:0000256" key="7">
    <source>
        <dbReference type="SAM" id="MobiDB-lite"/>
    </source>
</evidence>
<dbReference type="PANTHER" id="PTHR46408:SF10">
    <property type="entry name" value="BASIC LEUCINE ZIPPER 63"/>
    <property type="match status" value="1"/>
</dbReference>
<dbReference type="InterPro" id="IPR004827">
    <property type="entry name" value="bZIP"/>
</dbReference>
<feature type="compositionally biased region" description="Low complexity" evidence="7">
    <location>
        <begin position="32"/>
        <end position="47"/>
    </location>
</feature>
<dbReference type="InterPro" id="IPR046347">
    <property type="entry name" value="bZIP_sf"/>
</dbReference>
<dbReference type="GO" id="GO:0005634">
    <property type="term" value="C:nucleus"/>
    <property type="evidence" value="ECO:0007669"/>
    <property type="project" value="UniProtKB-SubCell"/>
</dbReference>
<evidence type="ECO:0000256" key="2">
    <source>
        <dbReference type="ARBA" id="ARBA00007163"/>
    </source>
</evidence>
<dbReference type="Proteomes" id="UP001652660">
    <property type="component" value="Chromosome 2c"/>
</dbReference>
<dbReference type="SUPFAM" id="SSF57959">
    <property type="entry name" value="Leucine zipper domain"/>
    <property type="match status" value="1"/>
</dbReference>
<feature type="domain" description="BZIP" evidence="8">
    <location>
        <begin position="268"/>
        <end position="323"/>
    </location>
</feature>
<evidence type="ECO:0000256" key="5">
    <source>
        <dbReference type="ARBA" id="ARBA00023163"/>
    </source>
</evidence>
<reference evidence="9" key="1">
    <citation type="journal article" date="2025" name="Foods">
        <title>Unveiling the Microbial Signatures of Arabica Coffee Cherries: Insights into Ripeness Specific Diversity, Functional Traits, and Implications for Quality and Safety.</title>
        <authorList>
            <consortium name="RefSeq"/>
            <person name="Tenea G.N."/>
            <person name="Cifuentes V."/>
            <person name="Reyes P."/>
            <person name="Cevallos-Vallejos M."/>
        </authorList>
    </citation>
    <scope>NUCLEOTIDE SEQUENCE [LARGE SCALE GENOMIC DNA]</scope>
</reference>
<feature type="compositionally biased region" description="Acidic residues" evidence="7">
    <location>
        <begin position="247"/>
        <end position="262"/>
    </location>
</feature>
<dbReference type="GeneID" id="113727425"/>
<keyword evidence="4" id="KW-0238">DNA-binding</keyword>
<dbReference type="Pfam" id="PF12498">
    <property type="entry name" value="bZIP_C"/>
    <property type="match status" value="1"/>
</dbReference>
<dbReference type="FunFam" id="1.20.5.170:FF:000020">
    <property type="entry name" value="BZIP transcription factor"/>
    <property type="match status" value="1"/>
</dbReference>
<dbReference type="Gene3D" id="1.20.5.170">
    <property type="match status" value="1"/>
</dbReference>
<keyword evidence="5" id="KW-0804">Transcription</keyword>
<dbReference type="OrthoDB" id="664875at2759"/>
<evidence type="ECO:0000256" key="6">
    <source>
        <dbReference type="ARBA" id="ARBA00023242"/>
    </source>
</evidence>
<evidence type="ECO:0000313" key="10">
    <source>
        <dbReference type="RefSeq" id="XP_027107383.1"/>
    </source>
</evidence>
<dbReference type="GO" id="GO:0003677">
    <property type="term" value="F:DNA binding"/>
    <property type="evidence" value="ECO:0007669"/>
    <property type="project" value="UniProtKB-KW"/>
</dbReference>
<dbReference type="CDD" id="cd14702">
    <property type="entry name" value="bZIP_plant_GBF1"/>
    <property type="match status" value="1"/>
</dbReference>
<dbReference type="Pfam" id="PF00170">
    <property type="entry name" value="bZIP_1"/>
    <property type="match status" value="1"/>
</dbReference>
<keyword evidence="9" id="KW-1185">Reference proteome</keyword>
<sequence length="474" mass="51154">MDRVFSVDDIADQFWSPPPMQIRLGGDEEESGSVSSSANNNNTASSAKMINRSSSEWAFQRFLQEASATNHSPSPPQPQPQPASSNPRPQSDVVEIKDNISNRDSNAATSDNKNKILNNSSDNQEVKVASTTSFGGPVPPNIPVDSEEYQAFLKSKLDLACAAVALSRANYMKPRESAAMLPDSASQGSSTSTTPVSQVVSKGVGPDPVKGQDNDVGGPLGIPSLPALQKKSGIQMRSTTSGSSREEESDEDEGEEEIEAAENMDPADAKRMRRMLSNRESARRSRRRKQAHLTELETQVSQLRVENSSLLKRLTDISTKYNEAAVDNRVLKADVETLRAKVKMAEETVKRVTGLSPLFQAMSEISTISLPSFAASPSDTSTDAAVPVQDDSQRHYYQAPSGNHLPAHNPRIQNGMLEIPSIDNNVCQNPATTAASGNKIGRTSSMQRVASLEHLQKRIRGGVSSHGNQGNGDQ</sequence>
<dbReference type="GO" id="GO:0046983">
    <property type="term" value="F:protein dimerization activity"/>
    <property type="evidence" value="ECO:0007669"/>
    <property type="project" value="UniProtKB-ARBA"/>
</dbReference>
<name>A0A6P6VW81_COFAR</name>
<feature type="region of interest" description="Disordered" evidence="7">
    <location>
        <begin position="178"/>
        <end position="269"/>
    </location>
</feature>
<dbReference type="InterPro" id="IPR045314">
    <property type="entry name" value="bZIP_plant_GBF1"/>
</dbReference>
<dbReference type="InterPro" id="IPR020983">
    <property type="entry name" value="Basic_leucine-zipper_C"/>
</dbReference>
<proteinExistence type="inferred from homology"/>
<evidence type="ECO:0000256" key="1">
    <source>
        <dbReference type="ARBA" id="ARBA00004123"/>
    </source>
</evidence>
<accession>A0A6P6VW81</accession>
<dbReference type="PANTHER" id="PTHR46408">
    <property type="entry name" value="BASIC LEUCINE ZIPPER 63"/>
    <property type="match status" value="1"/>
</dbReference>
<dbReference type="RefSeq" id="XP_027107383.1">
    <property type="nucleotide sequence ID" value="XM_027251582.2"/>
</dbReference>
<gene>
    <name evidence="10" type="primary">LOC113727425</name>
</gene>
<dbReference type="PROSITE" id="PS50217">
    <property type="entry name" value="BZIP"/>
    <property type="match status" value="1"/>
</dbReference>
<comment type="subcellular location">
    <subcellularLocation>
        <location evidence="1">Nucleus</location>
    </subcellularLocation>
</comment>
<feature type="compositionally biased region" description="Low complexity" evidence="7">
    <location>
        <begin position="82"/>
        <end position="91"/>
    </location>
</feature>
<evidence type="ECO:0000256" key="4">
    <source>
        <dbReference type="ARBA" id="ARBA00023125"/>
    </source>
</evidence>
<dbReference type="PROSITE" id="PS00036">
    <property type="entry name" value="BZIP_BASIC"/>
    <property type="match status" value="1"/>
</dbReference>
<evidence type="ECO:0000256" key="3">
    <source>
        <dbReference type="ARBA" id="ARBA00023015"/>
    </source>
</evidence>
<evidence type="ECO:0000313" key="9">
    <source>
        <dbReference type="Proteomes" id="UP001652660"/>
    </source>
</evidence>
<keyword evidence="3" id="KW-0805">Transcription regulation</keyword>
<evidence type="ECO:0000259" key="8">
    <source>
        <dbReference type="PROSITE" id="PS50217"/>
    </source>
</evidence>
<keyword evidence="6" id="KW-0539">Nucleus</keyword>
<feature type="region of interest" description="Disordered" evidence="7">
    <location>
        <begin position="1"/>
        <end position="144"/>
    </location>
</feature>
<comment type="similarity">
    <text evidence="2">Belongs to the bZIP family.</text>
</comment>
<reference evidence="10" key="2">
    <citation type="submission" date="2025-08" db="UniProtKB">
        <authorList>
            <consortium name="RefSeq"/>
        </authorList>
    </citation>
    <scope>IDENTIFICATION</scope>
    <source>
        <tissue evidence="10">Leaves</tissue>
    </source>
</reference>